<dbReference type="Proteomes" id="UP000663872">
    <property type="component" value="Unassembled WGS sequence"/>
</dbReference>
<comment type="caution">
    <text evidence="2">The sequence shown here is derived from an EMBL/GenBank/DDBJ whole genome shotgun (WGS) entry which is preliminary data.</text>
</comment>
<evidence type="ECO:0000313" key="2">
    <source>
        <dbReference type="EMBL" id="CAF3403172.1"/>
    </source>
</evidence>
<evidence type="ECO:0000313" key="10">
    <source>
        <dbReference type="Proteomes" id="UP000663873"/>
    </source>
</evidence>
<evidence type="ECO:0000313" key="8">
    <source>
        <dbReference type="EMBL" id="CAF4980253.1"/>
    </source>
</evidence>
<dbReference type="EMBL" id="CAJOBP010027369">
    <property type="protein sequence ID" value="CAF4622478.1"/>
    <property type="molecule type" value="Genomic_DNA"/>
</dbReference>
<dbReference type="OrthoDB" id="9993693at2759"/>
<dbReference type="EMBL" id="CAJOBO010002845">
    <property type="protein sequence ID" value="CAF4470721.1"/>
    <property type="molecule type" value="Genomic_DNA"/>
</dbReference>
<evidence type="ECO:0000313" key="5">
    <source>
        <dbReference type="EMBL" id="CAF4228161.1"/>
    </source>
</evidence>
<reference evidence="2" key="1">
    <citation type="submission" date="2021-02" db="EMBL/GenBank/DDBJ databases">
        <authorList>
            <person name="Nowell W R."/>
        </authorList>
    </citation>
    <scope>NUCLEOTIDE SEQUENCE</scope>
</reference>
<evidence type="ECO:0000313" key="1">
    <source>
        <dbReference type="EMBL" id="CAF3152172.1"/>
    </source>
</evidence>
<dbReference type="EMBL" id="CAJNXB010001258">
    <property type="protein sequence ID" value="CAF3152172.1"/>
    <property type="molecule type" value="Genomic_DNA"/>
</dbReference>
<dbReference type="Proteomes" id="UP000663869">
    <property type="component" value="Unassembled WGS sequence"/>
</dbReference>
<name>A0A818AG38_9BILA</name>
<dbReference type="Proteomes" id="UP000663825">
    <property type="component" value="Unassembled WGS sequence"/>
</dbReference>
<dbReference type="AlphaFoldDB" id="A0A818AG38"/>
<dbReference type="Proteomes" id="UP000663873">
    <property type="component" value="Unassembled WGS sequence"/>
</dbReference>
<dbReference type="Proteomes" id="UP000663862">
    <property type="component" value="Unassembled WGS sequence"/>
</dbReference>
<proteinExistence type="predicted"/>
<dbReference type="Proteomes" id="UP000663851">
    <property type="component" value="Unassembled WGS sequence"/>
</dbReference>
<evidence type="ECO:0000313" key="7">
    <source>
        <dbReference type="EMBL" id="CAF4622478.1"/>
    </source>
</evidence>
<keyword evidence="10" id="KW-1185">Reference proteome</keyword>
<evidence type="ECO:0000313" key="9">
    <source>
        <dbReference type="Proteomes" id="UP000663833"/>
    </source>
</evidence>
<dbReference type="EMBL" id="CAJNYU010004201">
    <property type="protein sequence ID" value="CAF3732259.1"/>
    <property type="molecule type" value="Genomic_DNA"/>
</dbReference>
<dbReference type="EMBL" id="CAJOBR010028210">
    <property type="protein sequence ID" value="CAF4980253.1"/>
    <property type="molecule type" value="Genomic_DNA"/>
</dbReference>
<organism evidence="2 9">
    <name type="scientific">Rotaria socialis</name>
    <dbReference type="NCBI Taxonomy" id="392032"/>
    <lineage>
        <taxon>Eukaryota</taxon>
        <taxon>Metazoa</taxon>
        <taxon>Spiralia</taxon>
        <taxon>Gnathifera</taxon>
        <taxon>Rotifera</taxon>
        <taxon>Eurotatoria</taxon>
        <taxon>Bdelloidea</taxon>
        <taxon>Philodinida</taxon>
        <taxon>Philodinidae</taxon>
        <taxon>Rotaria</taxon>
    </lineage>
</organism>
<dbReference type="Proteomes" id="UP000663848">
    <property type="component" value="Unassembled WGS sequence"/>
</dbReference>
<dbReference type="Proteomes" id="UP000663833">
    <property type="component" value="Unassembled WGS sequence"/>
</dbReference>
<evidence type="ECO:0000313" key="3">
    <source>
        <dbReference type="EMBL" id="CAF3708198.1"/>
    </source>
</evidence>
<sequence>MTNQLHLTGLLQAITRTLNTFNIQAGSALIERALVNVNDDPNNTQLLANLKQELDQLPPLANLNMHEEMLWFFRTIIDYVYAANVIDKRLVTRAIEKLNRGLEPFARNDEQRTALLEMQIAKDDALDVEPRHRIGNKPNKQCVIDATYEKDEDLHMTRELKLTGY</sequence>
<dbReference type="EMBL" id="CAJNYT010005021">
    <property type="protein sequence ID" value="CAF3708198.1"/>
    <property type="molecule type" value="Genomic_DNA"/>
</dbReference>
<dbReference type="EMBL" id="CAJNYD010002210">
    <property type="protein sequence ID" value="CAF3403172.1"/>
    <property type="molecule type" value="Genomic_DNA"/>
</dbReference>
<dbReference type="EMBL" id="CAJOBQ010000040">
    <property type="protein sequence ID" value="CAF4228161.1"/>
    <property type="molecule type" value="Genomic_DNA"/>
</dbReference>
<evidence type="ECO:0000313" key="4">
    <source>
        <dbReference type="EMBL" id="CAF3732259.1"/>
    </source>
</evidence>
<gene>
    <name evidence="4" type="ORF">FME351_LOCUS29759</name>
    <name evidence="3" type="ORF">GRG538_LOCUS28817</name>
    <name evidence="6" type="ORF">HFQ381_LOCUS25420</name>
    <name evidence="2" type="ORF">LUA448_LOCUS17788</name>
    <name evidence="8" type="ORF">QYT958_LOCUS36092</name>
    <name evidence="1" type="ORF">TIS948_LOCUS9776</name>
    <name evidence="5" type="ORF">TSG867_LOCUS1702</name>
    <name evidence="7" type="ORF">UJA718_LOCUS32108</name>
</gene>
<evidence type="ECO:0000313" key="6">
    <source>
        <dbReference type="EMBL" id="CAF4470721.1"/>
    </source>
</evidence>
<accession>A0A818AG38</accession>
<protein>
    <submittedName>
        <fullName evidence="2">Uncharacterized protein</fullName>
    </submittedName>
</protein>